<name>L0NL70_9HYPH</name>
<evidence type="ECO:0000313" key="3">
    <source>
        <dbReference type="Proteomes" id="UP000010792"/>
    </source>
</evidence>
<protein>
    <submittedName>
        <fullName evidence="2">Uncharacterized protein</fullName>
    </submittedName>
</protein>
<reference evidence="2 3" key="1">
    <citation type="journal article" date="2013" name="Genome Biol. Evol.">
        <title>Life in an arsenic-containing gold mine: genome and physiology of the autotrophic arsenite-oxidizing bacterium rhizobium sp. NT-26.</title>
        <authorList>
            <person name="Andres J."/>
            <person name="Arsene-Ploetze F."/>
            <person name="Barbe V."/>
            <person name="Brochier-Armanet C."/>
            <person name="Cleiss-Arnold J."/>
            <person name="Coppee J.Y."/>
            <person name="Dillies M.A."/>
            <person name="Geist"/>
            <person name="L"/>
            <person name="Joublin A."/>
            <person name="Koechler S."/>
            <person name="Lassalle F."/>
            <person name="Marchal M."/>
            <person name="Medigue C."/>
            <person name="Muller D."/>
            <person name="Nesme X."/>
            <person name="Plewniak F."/>
            <person name="Proux C."/>
            <person name="Ramirez-Bahena M.H."/>
            <person name="Schenowitz C."/>
            <person name="Sismeiro O."/>
            <person name="Vallenet D."/>
            <person name="Santini J.M."/>
            <person name="Bertin P.N."/>
        </authorList>
    </citation>
    <scope>NUCLEOTIDE SEQUENCE [LARGE SCALE GENOMIC DNA]</scope>
    <source>
        <strain evidence="2 3">NT-26</strain>
    </source>
</reference>
<evidence type="ECO:0000313" key="2">
    <source>
        <dbReference type="EMBL" id="CCF21843.1"/>
    </source>
</evidence>
<dbReference type="AlphaFoldDB" id="L0NL70"/>
<sequence length="250" mass="29394">MNNIYEYNFNYLVNLEKKAIVTHVKEWIKQNSFVQDEKTNATYPDILAQVYCITLNSTFRGVHGRAKIKEAHRNITRFRTILTKRLEISRRPQARSKHPKLYLFPDAIYSKCGRLVDQDRFQEDPHHHGIILIPGAYVKAFEELIRMYKWDTKEPEVPSSLNFLSSIYVEKRSSAGLEKWLTYSMKFQVQASKMGYYDVDPYIYPDPFHNNKKPQRRIKSAGKMSERPVSRRASKTRNSSKMGSMKNAFI</sequence>
<feature type="compositionally biased region" description="Basic residues" evidence="1">
    <location>
        <begin position="210"/>
        <end position="220"/>
    </location>
</feature>
<dbReference type="EMBL" id="FO082820">
    <property type="protein sequence ID" value="CCF21843.1"/>
    <property type="molecule type" value="Genomic_DNA"/>
</dbReference>
<accession>L0NL70</accession>
<feature type="region of interest" description="Disordered" evidence="1">
    <location>
        <begin position="209"/>
        <end position="250"/>
    </location>
</feature>
<evidence type="ECO:0000256" key="1">
    <source>
        <dbReference type="SAM" id="MobiDB-lite"/>
    </source>
</evidence>
<gene>
    <name evidence="2" type="ORF">NT26_4121</name>
</gene>
<dbReference type="Proteomes" id="UP000010792">
    <property type="component" value="Chromosome"/>
</dbReference>
<proteinExistence type="predicted"/>
<keyword evidence="3" id="KW-1185">Reference proteome</keyword>
<organism evidence="2 3">
    <name type="scientific">Pseudorhizobium banfieldiae</name>
    <dbReference type="NCBI Taxonomy" id="1125847"/>
    <lineage>
        <taxon>Bacteria</taxon>
        <taxon>Pseudomonadati</taxon>
        <taxon>Pseudomonadota</taxon>
        <taxon>Alphaproteobacteria</taxon>
        <taxon>Hyphomicrobiales</taxon>
        <taxon>Rhizobiaceae</taxon>
        <taxon>Rhizobium/Agrobacterium group</taxon>
        <taxon>Pseudorhizobium</taxon>
    </lineage>
</organism>
<dbReference type="KEGG" id="rht:NT26_4121"/>